<accession>R7QFD0</accession>
<sequence length="845" mass="94231">MATSAPERRRRPRSGSLRLSAEEYESIPESEEPLSSGIRLPRANPQPDGSSFALKNAPPPLPPKPSFARGSAIHNPAAPPPLPPKPENVRGEKIVDLPQRTRPATNFSLHRHSGTDFDEISQGAALLPPSRPVPAVPSSDRKPSYGEEGSWLPSNMDERSQFDPPFPPEPTIVSEGDLMRSSGGPVDTSTQSFIEHIPNLTLPLPLPPYSAQRYRTSSMFPPIPRSDQHEGNLTEGFLSLSISSAEDSQVGAVVLSQQRLKGIAPLPIQNRAPVKWRFYPRNESGGEAWSVLHEYLTNTALKAHGRNRALQLLTGYVVSACLEGFEAGYGLLSQIVRRMRGAERSERDGSIFTILINIAAHTSFVHKSSWASVEGVAQKVFSEVVEHMHGRQDDYVMWDRALRCFLVLLRASNRRPSERISSRCLSALALHVGDLTHTDVDHVLVNEGIYQRLYSLPDDSLGTSVDYGCMEEIGGLDTVLTIYTDTASSSVRQGLFRVIYDVAVRICLENTSQADVDILRDHIVTFRALLEVCEMSECFVHTFRVGPWPDFVMDTIRLLLFDPLGWKSMDSLTGRINEDSSANDRTVLREKAESSSISGTRLSGTIGRAYQSSVSRYVVSIRTMVRLLDKPFCLKVIQQLEKMAIEHAARLSKRETTHFAREWRILCEIESQLQRFIFSREEESEWSLTETLTKFYVATVDMTSGRCNLGSVLRLSEMIIDFFAVKVPFSKRTSVLANVAVDSGPKMFLKGQFLVSKELLEKANPSIFTLLLLATKTKRPSQRLSECRQCLIEFLGSNQKRVELLQPFVQEEDAAVAYRAGELVSKFPHFSEMTPDDAAKSIGQN</sequence>
<keyword evidence="3" id="KW-1185">Reference proteome</keyword>
<reference evidence="3" key="1">
    <citation type="journal article" date="2013" name="Proc. Natl. Acad. Sci. U.S.A.">
        <title>Genome structure and metabolic features in the red seaweed Chondrus crispus shed light on evolution of the Archaeplastida.</title>
        <authorList>
            <person name="Collen J."/>
            <person name="Porcel B."/>
            <person name="Carre W."/>
            <person name="Ball S.G."/>
            <person name="Chaparro C."/>
            <person name="Tonon T."/>
            <person name="Barbeyron T."/>
            <person name="Michel G."/>
            <person name="Noel B."/>
            <person name="Valentin K."/>
            <person name="Elias M."/>
            <person name="Artiguenave F."/>
            <person name="Arun A."/>
            <person name="Aury J.M."/>
            <person name="Barbosa-Neto J.F."/>
            <person name="Bothwell J.H."/>
            <person name="Bouget F.Y."/>
            <person name="Brillet L."/>
            <person name="Cabello-Hurtado F."/>
            <person name="Capella-Gutierrez S."/>
            <person name="Charrier B."/>
            <person name="Cladiere L."/>
            <person name="Cock J.M."/>
            <person name="Coelho S.M."/>
            <person name="Colleoni C."/>
            <person name="Czjzek M."/>
            <person name="Da Silva C."/>
            <person name="Delage L."/>
            <person name="Denoeud F."/>
            <person name="Deschamps P."/>
            <person name="Dittami S.M."/>
            <person name="Gabaldon T."/>
            <person name="Gachon C.M."/>
            <person name="Groisillier A."/>
            <person name="Herve C."/>
            <person name="Jabbari K."/>
            <person name="Katinka M."/>
            <person name="Kloareg B."/>
            <person name="Kowalczyk N."/>
            <person name="Labadie K."/>
            <person name="Leblanc C."/>
            <person name="Lopez P.J."/>
            <person name="McLachlan D.H."/>
            <person name="Meslet-Cladiere L."/>
            <person name="Moustafa A."/>
            <person name="Nehr Z."/>
            <person name="Nyvall Collen P."/>
            <person name="Panaud O."/>
            <person name="Partensky F."/>
            <person name="Poulain J."/>
            <person name="Rensing S.A."/>
            <person name="Rousvoal S."/>
            <person name="Samson G."/>
            <person name="Symeonidi A."/>
            <person name="Weissenbach J."/>
            <person name="Zambounis A."/>
            <person name="Wincker P."/>
            <person name="Boyen C."/>
        </authorList>
    </citation>
    <scope>NUCLEOTIDE SEQUENCE [LARGE SCALE GENOMIC DNA]</scope>
    <source>
        <strain evidence="3">cv. Stackhouse</strain>
    </source>
</reference>
<proteinExistence type="predicted"/>
<dbReference type="GeneID" id="17323687"/>
<evidence type="ECO:0000313" key="3">
    <source>
        <dbReference type="Proteomes" id="UP000012073"/>
    </source>
</evidence>
<name>R7QFD0_CHOCR</name>
<feature type="compositionally biased region" description="Acidic residues" evidence="1">
    <location>
        <begin position="22"/>
        <end position="32"/>
    </location>
</feature>
<dbReference type="RefSeq" id="XP_005715970.1">
    <property type="nucleotide sequence ID" value="XM_005715913.1"/>
</dbReference>
<organism evidence="2 3">
    <name type="scientific">Chondrus crispus</name>
    <name type="common">Carrageen Irish moss</name>
    <name type="synonym">Polymorpha crispa</name>
    <dbReference type="NCBI Taxonomy" id="2769"/>
    <lineage>
        <taxon>Eukaryota</taxon>
        <taxon>Rhodophyta</taxon>
        <taxon>Florideophyceae</taxon>
        <taxon>Rhodymeniophycidae</taxon>
        <taxon>Gigartinales</taxon>
        <taxon>Gigartinaceae</taxon>
        <taxon>Chondrus</taxon>
    </lineage>
</organism>
<protein>
    <submittedName>
        <fullName evidence="2">Uncharacterized protein</fullName>
    </submittedName>
</protein>
<dbReference type="Proteomes" id="UP000012073">
    <property type="component" value="Unassembled WGS sequence"/>
</dbReference>
<dbReference type="AlphaFoldDB" id="R7QFD0"/>
<feature type="compositionally biased region" description="Pro residues" evidence="1">
    <location>
        <begin position="77"/>
        <end position="86"/>
    </location>
</feature>
<dbReference type="Gramene" id="CDF36151">
    <property type="protein sequence ID" value="CDF36151"/>
    <property type="gene ID" value="CHC_T00004577001"/>
</dbReference>
<dbReference type="OrthoDB" id="3645at2759"/>
<evidence type="ECO:0000313" key="2">
    <source>
        <dbReference type="EMBL" id="CDF36151.1"/>
    </source>
</evidence>
<dbReference type="EMBL" id="HG001763">
    <property type="protein sequence ID" value="CDF36151.1"/>
    <property type="molecule type" value="Genomic_DNA"/>
</dbReference>
<gene>
    <name evidence="2" type="ORF">CHC_T00004577001</name>
</gene>
<feature type="region of interest" description="Disordered" evidence="1">
    <location>
        <begin position="1"/>
        <end position="187"/>
    </location>
</feature>
<evidence type="ECO:0000256" key="1">
    <source>
        <dbReference type="SAM" id="MobiDB-lite"/>
    </source>
</evidence>
<dbReference type="KEGG" id="ccp:CHC_T00004577001"/>